<dbReference type="InterPro" id="IPR002885">
    <property type="entry name" value="PPR_rpt"/>
</dbReference>
<dbReference type="PANTHER" id="PTHR35046:SF26">
    <property type="entry name" value="RNA-DIRECTED DNA POLYMERASE"/>
    <property type="match status" value="1"/>
</dbReference>
<dbReference type="InterPro" id="IPR001584">
    <property type="entry name" value="Integrase_cat-core"/>
</dbReference>
<comment type="caution">
    <text evidence="5">The sequence shown here is derived from an EMBL/GenBank/DDBJ whole genome shotgun (WGS) entry which is preliminary data.</text>
</comment>
<dbReference type="InterPro" id="IPR012337">
    <property type="entry name" value="RNaseH-like_sf"/>
</dbReference>
<keyword evidence="6" id="KW-1185">Reference proteome</keyword>
<evidence type="ECO:0000313" key="5">
    <source>
        <dbReference type="EMBL" id="KAF0917241.1"/>
    </source>
</evidence>
<organism evidence="5 6">
    <name type="scientific">Oryza meyeriana var. granulata</name>
    <dbReference type="NCBI Taxonomy" id="110450"/>
    <lineage>
        <taxon>Eukaryota</taxon>
        <taxon>Viridiplantae</taxon>
        <taxon>Streptophyta</taxon>
        <taxon>Embryophyta</taxon>
        <taxon>Tracheophyta</taxon>
        <taxon>Spermatophyta</taxon>
        <taxon>Magnoliopsida</taxon>
        <taxon>Liliopsida</taxon>
        <taxon>Poales</taxon>
        <taxon>Poaceae</taxon>
        <taxon>BOP clade</taxon>
        <taxon>Oryzoideae</taxon>
        <taxon>Oryzeae</taxon>
        <taxon>Oryzinae</taxon>
        <taxon>Oryza</taxon>
        <taxon>Oryza meyeriana</taxon>
    </lineage>
</organism>
<dbReference type="Gene3D" id="1.25.40.10">
    <property type="entry name" value="Tetratricopeptide repeat domain"/>
    <property type="match status" value="2"/>
</dbReference>
<feature type="repeat" description="PPR" evidence="3">
    <location>
        <begin position="106"/>
        <end position="140"/>
    </location>
</feature>
<dbReference type="NCBIfam" id="TIGR00756">
    <property type="entry name" value="PPR"/>
    <property type="match status" value="2"/>
</dbReference>
<keyword evidence="1" id="KW-0677">Repeat</keyword>
<dbReference type="PROSITE" id="PS50994">
    <property type="entry name" value="INTEGRASE"/>
    <property type="match status" value="1"/>
</dbReference>
<dbReference type="EMBL" id="SPHZ02000005">
    <property type="protein sequence ID" value="KAF0917241.1"/>
    <property type="molecule type" value="Genomic_DNA"/>
</dbReference>
<dbReference type="GO" id="GO:0015074">
    <property type="term" value="P:DNA integration"/>
    <property type="evidence" value="ECO:0007669"/>
    <property type="project" value="InterPro"/>
</dbReference>
<sequence length="304" mass="32929">MPARDAVAWNALLASLVRHARSGGAAAAFRGMSAAGFAPTAATLCTMAKACATSRALCPGRQVHARSVLACQGDVIMATALVDLYMSCGLVEDAMRLFICTDCPKDVALYNAVISGCVENGRFREAFLMLGRIKLNGITLTCALTACSATVNLAYGMQRYKSEHLHPAGLLLPLPIPTVVWADIGLDFIEALPKVNGKSVILSVVDRFSKYCHFIPLAHPYTAESVAQAFFTDIFRLHGMPQSMVSDRDPVFTSTFWRELMRLMGTRLHMSSAFHPQSDGQTEAANRIKTADGLSSFHLQVNLK</sequence>
<dbReference type="AlphaFoldDB" id="A0A6G1DXV7"/>
<dbReference type="InterPro" id="IPR011990">
    <property type="entry name" value="TPR-like_helical_dom_sf"/>
</dbReference>
<dbReference type="Pfam" id="PF00665">
    <property type="entry name" value="rve"/>
    <property type="match status" value="1"/>
</dbReference>
<protein>
    <recommendedName>
        <fullName evidence="4">Integrase catalytic domain-containing protein</fullName>
    </recommendedName>
</protein>
<dbReference type="PROSITE" id="PS51375">
    <property type="entry name" value="PPR"/>
    <property type="match status" value="2"/>
</dbReference>
<accession>A0A6G1DXV7</accession>
<dbReference type="SUPFAM" id="SSF53098">
    <property type="entry name" value="Ribonuclease H-like"/>
    <property type="match status" value="1"/>
</dbReference>
<dbReference type="Pfam" id="PF01535">
    <property type="entry name" value="PPR"/>
    <property type="match status" value="2"/>
</dbReference>
<keyword evidence="2" id="KW-0809">Transit peptide</keyword>
<evidence type="ECO:0000259" key="4">
    <source>
        <dbReference type="PROSITE" id="PS50994"/>
    </source>
</evidence>
<evidence type="ECO:0000256" key="3">
    <source>
        <dbReference type="PROSITE-ProRule" id="PRU00708"/>
    </source>
</evidence>
<name>A0A6G1DXV7_9ORYZ</name>
<dbReference type="Proteomes" id="UP000479710">
    <property type="component" value="Unassembled WGS sequence"/>
</dbReference>
<feature type="domain" description="Integrase catalytic" evidence="4">
    <location>
        <begin position="173"/>
        <end position="304"/>
    </location>
</feature>
<reference evidence="5 6" key="1">
    <citation type="submission" date="2019-11" db="EMBL/GenBank/DDBJ databases">
        <title>Whole genome sequence of Oryza granulata.</title>
        <authorList>
            <person name="Li W."/>
        </authorList>
    </citation>
    <scope>NUCLEOTIDE SEQUENCE [LARGE SCALE GENOMIC DNA]</scope>
    <source>
        <strain evidence="6">cv. Menghai</strain>
        <tissue evidence="5">Leaf</tissue>
    </source>
</reference>
<dbReference type="GO" id="GO:0003676">
    <property type="term" value="F:nucleic acid binding"/>
    <property type="evidence" value="ECO:0007669"/>
    <property type="project" value="InterPro"/>
</dbReference>
<dbReference type="InterPro" id="IPR036397">
    <property type="entry name" value="RNaseH_sf"/>
</dbReference>
<evidence type="ECO:0000256" key="1">
    <source>
        <dbReference type="ARBA" id="ARBA00022737"/>
    </source>
</evidence>
<feature type="repeat" description="PPR" evidence="3">
    <location>
        <begin position="5"/>
        <end position="39"/>
    </location>
</feature>
<evidence type="ECO:0000256" key="2">
    <source>
        <dbReference type="ARBA" id="ARBA00022946"/>
    </source>
</evidence>
<proteinExistence type="predicted"/>
<dbReference type="Gene3D" id="3.30.420.10">
    <property type="entry name" value="Ribonuclease H-like superfamily/Ribonuclease H"/>
    <property type="match status" value="1"/>
</dbReference>
<evidence type="ECO:0000313" key="6">
    <source>
        <dbReference type="Proteomes" id="UP000479710"/>
    </source>
</evidence>
<gene>
    <name evidence="5" type="ORF">E2562_017131</name>
</gene>
<dbReference type="PANTHER" id="PTHR35046">
    <property type="entry name" value="ZINC KNUCKLE (CCHC-TYPE) FAMILY PROTEIN"/>
    <property type="match status" value="1"/>
</dbReference>
<dbReference type="OrthoDB" id="428771at2759"/>